<reference evidence="1" key="1">
    <citation type="submission" date="2020-11" db="EMBL/GenBank/DDBJ databases">
        <authorList>
            <person name="Tran Van P."/>
        </authorList>
    </citation>
    <scope>NUCLEOTIDE SEQUENCE</scope>
</reference>
<proteinExistence type="predicted"/>
<dbReference type="AlphaFoldDB" id="A0A7R9NWE3"/>
<organism evidence="1">
    <name type="scientific">Timema tahoe</name>
    <dbReference type="NCBI Taxonomy" id="61484"/>
    <lineage>
        <taxon>Eukaryota</taxon>
        <taxon>Metazoa</taxon>
        <taxon>Ecdysozoa</taxon>
        <taxon>Arthropoda</taxon>
        <taxon>Hexapoda</taxon>
        <taxon>Insecta</taxon>
        <taxon>Pterygota</taxon>
        <taxon>Neoptera</taxon>
        <taxon>Polyneoptera</taxon>
        <taxon>Phasmatodea</taxon>
        <taxon>Timematodea</taxon>
        <taxon>Timematoidea</taxon>
        <taxon>Timematidae</taxon>
        <taxon>Timema</taxon>
    </lineage>
</organism>
<name>A0A7R9NWE3_9NEOP</name>
<sequence length="218" mass="24719">MGGRKQVAAFPSLMDRLADIYYDPSHPAEFAWLASLIKAKRDPAKRHPDGVPYIITTVIEAINHHERLCTRKVELMKPLAITSIFNTLFPLDEVDSKRVIVGMIVKKNFMPYVHLEKCGGDCASFNRTDWQELVNYKSVISKIFINTQPPQKSSLTNHESSLRRMCGDHMVVTSEKQDAGLKRVAYLAPSWSRLCDVWDLIDVTVDDGICGRHDIAMM</sequence>
<evidence type="ECO:0000313" key="1">
    <source>
        <dbReference type="EMBL" id="CAD7458473.1"/>
    </source>
</evidence>
<dbReference type="EMBL" id="OE002298">
    <property type="protein sequence ID" value="CAD7458473.1"/>
    <property type="molecule type" value="Genomic_DNA"/>
</dbReference>
<protein>
    <submittedName>
        <fullName evidence="1">Uncharacterized protein</fullName>
    </submittedName>
</protein>
<accession>A0A7R9NWE3</accession>
<gene>
    <name evidence="1" type="ORF">TTEB3V08_LOCUS6452</name>
</gene>